<evidence type="ECO:0000313" key="2">
    <source>
        <dbReference type="Proteomes" id="UP000639338"/>
    </source>
</evidence>
<protein>
    <submittedName>
        <fullName evidence="1">Uncharacterized protein</fullName>
    </submittedName>
</protein>
<organism evidence="1 2">
    <name type="scientific">Aphidius gifuensis</name>
    <name type="common">Parasitoid wasp</name>
    <dbReference type="NCBI Taxonomy" id="684658"/>
    <lineage>
        <taxon>Eukaryota</taxon>
        <taxon>Metazoa</taxon>
        <taxon>Ecdysozoa</taxon>
        <taxon>Arthropoda</taxon>
        <taxon>Hexapoda</taxon>
        <taxon>Insecta</taxon>
        <taxon>Pterygota</taxon>
        <taxon>Neoptera</taxon>
        <taxon>Endopterygota</taxon>
        <taxon>Hymenoptera</taxon>
        <taxon>Apocrita</taxon>
        <taxon>Ichneumonoidea</taxon>
        <taxon>Braconidae</taxon>
        <taxon>Aphidiinae</taxon>
        <taxon>Aphidius</taxon>
    </lineage>
</organism>
<evidence type="ECO:0000313" key="1">
    <source>
        <dbReference type="EMBL" id="KAF7994185.1"/>
    </source>
</evidence>
<accession>A0A834XVH7</accession>
<name>A0A834XVH7_APHGI</name>
<proteinExistence type="predicted"/>
<keyword evidence="2" id="KW-1185">Reference proteome</keyword>
<dbReference type="EMBL" id="JACMRX010000003">
    <property type="protein sequence ID" value="KAF7994185.1"/>
    <property type="molecule type" value="Genomic_DNA"/>
</dbReference>
<dbReference type="Proteomes" id="UP000639338">
    <property type="component" value="Unassembled WGS sequence"/>
</dbReference>
<reference evidence="1 2" key="1">
    <citation type="submission" date="2020-08" db="EMBL/GenBank/DDBJ databases">
        <title>Aphidius gifuensis genome sequencing and assembly.</title>
        <authorList>
            <person name="Du Z."/>
        </authorList>
    </citation>
    <scope>NUCLEOTIDE SEQUENCE [LARGE SCALE GENOMIC DNA]</scope>
    <source>
        <strain evidence="1">YNYX2018</strain>
        <tissue evidence="1">Adults</tissue>
    </source>
</reference>
<dbReference type="AlphaFoldDB" id="A0A834XVH7"/>
<comment type="caution">
    <text evidence="1">The sequence shown here is derived from an EMBL/GenBank/DDBJ whole genome shotgun (WGS) entry which is preliminary data.</text>
</comment>
<gene>
    <name evidence="1" type="ORF">HCN44_011454</name>
</gene>
<sequence length="85" mass="9510">MPANKGPIFVSMQKDKSTCNGGLGACYKKKKQRVGVKSKKHCKQYLSGCDSLLLYPWSSALPATRRDDVIPRTTKFSSSTVHFYH</sequence>